<comment type="subcellular location">
    <subcellularLocation>
        <location evidence="1">Secreted</location>
        <location evidence="1">Cell wall</location>
    </subcellularLocation>
</comment>
<keyword evidence="3" id="KW-0964">Secreted</keyword>
<evidence type="ECO:0000256" key="3">
    <source>
        <dbReference type="ARBA" id="ARBA00022512"/>
    </source>
</evidence>
<reference evidence="6 7" key="1">
    <citation type="submission" date="2024-03" db="EMBL/GenBank/DDBJ databases">
        <authorList>
            <person name="Martinez-Hernandez J."/>
        </authorList>
    </citation>
    <scope>NUCLEOTIDE SEQUENCE [LARGE SCALE GENOMIC DNA]</scope>
</reference>
<organism evidence="6 7">
    <name type="scientific">Lupinus luteus</name>
    <name type="common">European yellow lupine</name>
    <dbReference type="NCBI Taxonomy" id="3873"/>
    <lineage>
        <taxon>Eukaryota</taxon>
        <taxon>Viridiplantae</taxon>
        <taxon>Streptophyta</taxon>
        <taxon>Embryophyta</taxon>
        <taxon>Tracheophyta</taxon>
        <taxon>Spermatophyta</taxon>
        <taxon>Magnoliopsida</taxon>
        <taxon>eudicotyledons</taxon>
        <taxon>Gunneridae</taxon>
        <taxon>Pentapetalae</taxon>
        <taxon>rosids</taxon>
        <taxon>fabids</taxon>
        <taxon>Fabales</taxon>
        <taxon>Fabaceae</taxon>
        <taxon>Papilionoideae</taxon>
        <taxon>50 kb inversion clade</taxon>
        <taxon>genistoids sensu lato</taxon>
        <taxon>core genistoids</taxon>
        <taxon>Genisteae</taxon>
        <taxon>Lupinus</taxon>
    </lineage>
</organism>
<evidence type="ECO:0000256" key="2">
    <source>
        <dbReference type="ARBA" id="ARBA00010980"/>
    </source>
</evidence>
<evidence type="ECO:0008006" key="8">
    <source>
        <dbReference type="Google" id="ProtNLM"/>
    </source>
</evidence>
<keyword evidence="4 5" id="KW-0732">Signal</keyword>
<name>A0AAV1XFA6_LUPLU</name>
<evidence type="ECO:0000313" key="7">
    <source>
        <dbReference type="Proteomes" id="UP001497480"/>
    </source>
</evidence>
<dbReference type="InterPro" id="IPR018082">
    <property type="entry name" value="AmbAllergen"/>
</dbReference>
<dbReference type="GO" id="GO:0030570">
    <property type="term" value="F:pectate lyase activity"/>
    <property type="evidence" value="ECO:0007669"/>
    <property type="project" value="InterPro"/>
</dbReference>
<evidence type="ECO:0000313" key="6">
    <source>
        <dbReference type="EMBL" id="CAL0320390.1"/>
    </source>
</evidence>
<dbReference type="InterPro" id="IPR012334">
    <property type="entry name" value="Pectin_lyas_fold"/>
</dbReference>
<protein>
    <recommendedName>
        <fullName evidence="8">Pectate lyase</fullName>
    </recommendedName>
</protein>
<dbReference type="InterPro" id="IPR011050">
    <property type="entry name" value="Pectin_lyase_fold/virulence"/>
</dbReference>
<keyword evidence="3" id="KW-0134">Cell wall</keyword>
<evidence type="ECO:0000256" key="1">
    <source>
        <dbReference type="ARBA" id="ARBA00004191"/>
    </source>
</evidence>
<dbReference type="InterPro" id="IPR045032">
    <property type="entry name" value="PEL"/>
</dbReference>
<accession>A0AAV1XFA6</accession>
<evidence type="ECO:0000256" key="4">
    <source>
        <dbReference type="ARBA" id="ARBA00022729"/>
    </source>
</evidence>
<dbReference type="AlphaFoldDB" id="A0AAV1XFA6"/>
<dbReference type="Gene3D" id="2.160.20.10">
    <property type="entry name" value="Single-stranded right-handed beta-helix, Pectin lyase-like"/>
    <property type="match status" value="1"/>
</dbReference>
<proteinExistence type="inferred from homology"/>
<dbReference type="PANTHER" id="PTHR31683:SF106">
    <property type="entry name" value="PECTATE LYASE"/>
    <property type="match status" value="1"/>
</dbReference>
<sequence>MALSFPLMLQFLLLVITLGSSSSVQDPEYVVQEVEKRTNESRRNLALYSCGTGNPIDDCWRCDPNWESNRKNLADCAIGFGKHTIGGKNGKIYVVTDPRDNSKNPKFGTLRYGVIQQEPLWIIFKHDMLIKLKMDLVMNSHKTIDGRGVNVHIAEGPCIKVQYKTNIIIHGIHIHDCKRGGSGYVRDSPKHVSMRGKSDGDGVTIFDAGMDTFMW</sequence>
<dbReference type="SUPFAM" id="SSF51126">
    <property type="entry name" value="Pectin lyase-like"/>
    <property type="match status" value="1"/>
</dbReference>
<comment type="caution">
    <text evidence="6">The sequence shown here is derived from an EMBL/GenBank/DDBJ whole genome shotgun (WGS) entry which is preliminary data.</text>
</comment>
<dbReference type="PANTHER" id="PTHR31683">
    <property type="entry name" value="PECTATE LYASE 18-RELATED"/>
    <property type="match status" value="1"/>
</dbReference>
<dbReference type="PRINTS" id="PR00807">
    <property type="entry name" value="AMBALLERGEN"/>
</dbReference>
<dbReference type="Proteomes" id="UP001497480">
    <property type="component" value="Unassembled WGS sequence"/>
</dbReference>
<keyword evidence="7" id="KW-1185">Reference proteome</keyword>
<gene>
    <name evidence="6" type="ORF">LLUT_LOCUS21450</name>
</gene>
<feature type="chain" id="PRO_5043807969" description="Pectate lyase" evidence="5">
    <location>
        <begin position="24"/>
        <end position="215"/>
    </location>
</feature>
<evidence type="ECO:0000256" key="5">
    <source>
        <dbReference type="SAM" id="SignalP"/>
    </source>
</evidence>
<comment type="similarity">
    <text evidence="2">Belongs to the polysaccharide lyase 1 family.</text>
</comment>
<dbReference type="EMBL" id="CAXHTB010000014">
    <property type="protein sequence ID" value="CAL0320390.1"/>
    <property type="molecule type" value="Genomic_DNA"/>
</dbReference>
<feature type="signal peptide" evidence="5">
    <location>
        <begin position="1"/>
        <end position="23"/>
    </location>
</feature>